<keyword evidence="11" id="KW-0325">Glycoprotein</keyword>
<evidence type="ECO:0000313" key="16">
    <source>
        <dbReference type="Proteomes" id="UP000319801"/>
    </source>
</evidence>
<evidence type="ECO:0000256" key="14">
    <source>
        <dbReference type="RuleBase" id="RU363063"/>
    </source>
</evidence>
<dbReference type="Proteomes" id="UP000319801">
    <property type="component" value="Unassembled WGS sequence"/>
</dbReference>
<proteinExistence type="inferred from homology"/>
<dbReference type="OrthoDB" id="115198at2759"/>
<evidence type="ECO:0000256" key="2">
    <source>
        <dbReference type="ARBA" id="ARBA00004922"/>
    </source>
</evidence>
<keyword evidence="7" id="KW-0735">Signal-anchor</keyword>
<comment type="pathway">
    <text evidence="2">Protein modification; protein glycosylation.</text>
</comment>
<keyword evidence="6" id="KW-0812">Transmembrane</keyword>
<dbReference type="GO" id="GO:0000139">
    <property type="term" value="C:Golgi membrane"/>
    <property type="evidence" value="ECO:0007669"/>
    <property type="project" value="UniProtKB-SubCell"/>
</dbReference>
<evidence type="ECO:0000256" key="4">
    <source>
        <dbReference type="ARBA" id="ARBA00022676"/>
    </source>
</evidence>
<evidence type="ECO:0000256" key="8">
    <source>
        <dbReference type="ARBA" id="ARBA00022989"/>
    </source>
</evidence>
<sequence length="360" mass="42287">MIFVLSLIKLAWDSFDKDKTSHVKSYISYLHNSLNFLRTNLIISHKEAQKFSNYRYLINHSQKCTSEDVLLLLFVKSSPENFKRRQAIRSTWGNEAYILNNFDVTVKVLFALGMKPQPLNQKKLQHMLFREDQIYRDLIQQNFLDTFHNLTIKFLLQLTWTHTYCNHARFIMSADDDIFIHMPNLIRYLQEINQTDVKDFWIGRVNRGAPPNRNKDSKYYVSYEMYPWSHYPDYTSGAGYVFSRDVASKVYQATLTLNASLYIDDVFMGICANTMRISPQQHVFFSGEGRAPKDVCIYKQMITSHGHVEDFHELWRYATDPEVQKFSTGFFGRLYCTMAKIRLLCTVIGTFTYPCKAAFL</sequence>
<evidence type="ECO:0000256" key="11">
    <source>
        <dbReference type="ARBA" id="ARBA00023180"/>
    </source>
</evidence>
<comment type="caution">
    <text evidence="15">The sequence shown here is derived from an EMBL/GenBank/DDBJ whole genome shotgun (WGS) entry which is preliminary data.</text>
</comment>
<dbReference type="PANTHER" id="PTHR11214">
    <property type="entry name" value="BETA-1,3-N-ACETYLGLUCOSAMINYLTRANSFERASE"/>
    <property type="match status" value="1"/>
</dbReference>
<keyword evidence="8" id="KW-1133">Transmembrane helix</keyword>
<dbReference type="FunFam" id="3.90.550.50:FF:000019">
    <property type="entry name" value="Hexosyltransferase"/>
    <property type="match status" value="1"/>
</dbReference>
<keyword evidence="10" id="KW-0472">Membrane</keyword>
<comment type="catalytic activity">
    <reaction evidence="12">
        <text>a neolactoside nLc4Cer(d18:1(4E)) + UDP-N-acetyl-alpha-D-glucosamine = a neolactoside IV(3)-beta-GlcNAc-nLc4Cer(d18:1(4E)) + UDP + H(+)</text>
        <dbReference type="Rhea" id="RHEA:23004"/>
        <dbReference type="ChEBI" id="CHEBI:15378"/>
        <dbReference type="ChEBI" id="CHEBI:17006"/>
        <dbReference type="ChEBI" id="CHEBI:57705"/>
        <dbReference type="ChEBI" id="CHEBI:58223"/>
        <dbReference type="ChEBI" id="CHEBI:142448"/>
    </reaction>
    <physiologicalReaction direction="left-to-right" evidence="12">
        <dbReference type="Rhea" id="RHEA:23005"/>
    </physiologicalReaction>
</comment>
<keyword evidence="9 14" id="KW-0333">Golgi apparatus</keyword>
<keyword evidence="4 14" id="KW-0328">Glycosyltransferase</keyword>
<dbReference type="AlphaFoldDB" id="A0A556UG41"/>
<evidence type="ECO:0000256" key="7">
    <source>
        <dbReference type="ARBA" id="ARBA00022968"/>
    </source>
</evidence>
<dbReference type="Gene3D" id="3.90.550.50">
    <property type="match status" value="1"/>
</dbReference>
<name>A0A556UG41_BAGYA</name>
<organism evidence="15 16">
    <name type="scientific">Bagarius yarrelli</name>
    <name type="common">Goonch</name>
    <name type="synonym">Bagrus yarrelli</name>
    <dbReference type="NCBI Taxonomy" id="175774"/>
    <lineage>
        <taxon>Eukaryota</taxon>
        <taxon>Metazoa</taxon>
        <taxon>Chordata</taxon>
        <taxon>Craniata</taxon>
        <taxon>Vertebrata</taxon>
        <taxon>Euteleostomi</taxon>
        <taxon>Actinopterygii</taxon>
        <taxon>Neopterygii</taxon>
        <taxon>Teleostei</taxon>
        <taxon>Ostariophysi</taxon>
        <taxon>Siluriformes</taxon>
        <taxon>Sisoridae</taxon>
        <taxon>Sisorinae</taxon>
        <taxon>Bagarius</taxon>
    </lineage>
</organism>
<dbReference type="EC" id="2.4.1.-" evidence="14"/>
<keyword evidence="5 15" id="KW-0808">Transferase</keyword>
<evidence type="ECO:0000256" key="12">
    <source>
        <dbReference type="ARBA" id="ARBA00048750"/>
    </source>
</evidence>
<evidence type="ECO:0000256" key="10">
    <source>
        <dbReference type="ARBA" id="ARBA00023136"/>
    </source>
</evidence>
<dbReference type="GO" id="GO:0047256">
    <property type="term" value="F:lactosylceramide 1,3-N-acetyl-beta-D-glucosaminyltransferase activity"/>
    <property type="evidence" value="ECO:0007669"/>
    <property type="project" value="UniProtKB-EC"/>
</dbReference>
<comment type="subcellular location">
    <subcellularLocation>
        <location evidence="1 14">Golgi apparatus membrane</location>
        <topology evidence="1 14">Single-pass type II membrane protein</topology>
    </subcellularLocation>
</comment>
<evidence type="ECO:0000313" key="15">
    <source>
        <dbReference type="EMBL" id="TSP09044.1"/>
    </source>
</evidence>
<keyword evidence="16" id="KW-1185">Reference proteome</keyword>
<dbReference type="GO" id="GO:0030148">
    <property type="term" value="P:sphingolipid biosynthetic process"/>
    <property type="evidence" value="ECO:0007669"/>
    <property type="project" value="UniProtKB-ARBA"/>
</dbReference>
<comment type="catalytic activity">
    <reaction evidence="13">
        <text>a beta-D-Gal-(1-&gt;4)-beta-D-Glc-(1&lt;-&gt;1)-Cer(d18:1(4E)) + UDP-N-acetyl-alpha-D-glucosamine = a beta-D-GlcNAc-(1-&gt;3)-beta-D-Gal-(1-&gt;4)-beta-D-Glc-(1&lt;-&gt;1)-Cer(d18:1(4E)) + UDP + H(+)</text>
        <dbReference type="Rhea" id="RHEA:13905"/>
        <dbReference type="ChEBI" id="CHEBI:15378"/>
        <dbReference type="ChEBI" id="CHEBI:17103"/>
        <dbReference type="ChEBI" id="CHEBI:17950"/>
        <dbReference type="ChEBI" id="CHEBI:57705"/>
        <dbReference type="ChEBI" id="CHEBI:58223"/>
        <dbReference type="EC" id="2.4.1.206"/>
    </reaction>
    <physiologicalReaction direction="left-to-right" evidence="13">
        <dbReference type="Rhea" id="RHEA:13906"/>
    </physiologicalReaction>
</comment>
<dbReference type="InterPro" id="IPR002659">
    <property type="entry name" value="Glyco_trans_31"/>
</dbReference>
<dbReference type="EMBL" id="VCAZ01000073">
    <property type="protein sequence ID" value="TSP09044.1"/>
    <property type="molecule type" value="Genomic_DNA"/>
</dbReference>
<evidence type="ECO:0000256" key="1">
    <source>
        <dbReference type="ARBA" id="ARBA00004323"/>
    </source>
</evidence>
<evidence type="ECO:0000256" key="5">
    <source>
        <dbReference type="ARBA" id="ARBA00022679"/>
    </source>
</evidence>
<accession>A0A556UG41</accession>
<comment type="similarity">
    <text evidence="3 14">Belongs to the glycosyltransferase 31 family.</text>
</comment>
<reference evidence="15 16" key="1">
    <citation type="journal article" date="2019" name="Genome Biol. Evol.">
        <title>Whole-Genome Sequencing of the Giant Devil Catfish, Bagarius yarrelli.</title>
        <authorList>
            <person name="Jiang W."/>
            <person name="Lv Y."/>
            <person name="Cheng L."/>
            <person name="Yang K."/>
            <person name="Chao B."/>
            <person name="Wang X."/>
            <person name="Li Y."/>
            <person name="Pan X."/>
            <person name="You X."/>
            <person name="Zhang Y."/>
            <person name="Yang J."/>
            <person name="Li J."/>
            <person name="Zhang X."/>
            <person name="Liu S."/>
            <person name="Sun C."/>
            <person name="Yang J."/>
            <person name="Shi Q."/>
        </authorList>
    </citation>
    <scope>NUCLEOTIDE SEQUENCE [LARGE SCALE GENOMIC DNA]</scope>
    <source>
        <strain evidence="15">JWS20170419001</strain>
        <tissue evidence="15">Muscle</tissue>
    </source>
</reference>
<gene>
    <name evidence="15" type="ORF">Baya_10666</name>
</gene>
<dbReference type="Pfam" id="PF01762">
    <property type="entry name" value="Galactosyl_T"/>
    <property type="match status" value="1"/>
</dbReference>
<evidence type="ECO:0000256" key="3">
    <source>
        <dbReference type="ARBA" id="ARBA00008661"/>
    </source>
</evidence>
<dbReference type="GO" id="GO:0006493">
    <property type="term" value="P:protein O-linked glycosylation"/>
    <property type="evidence" value="ECO:0007669"/>
    <property type="project" value="TreeGrafter"/>
</dbReference>
<evidence type="ECO:0000256" key="9">
    <source>
        <dbReference type="ARBA" id="ARBA00023034"/>
    </source>
</evidence>
<evidence type="ECO:0000256" key="13">
    <source>
        <dbReference type="ARBA" id="ARBA00049239"/>
    </source>
</evidence>
<dbReference type="PANTHER" id="PTHR11214:SF21">
    <property type="entry name" value="LACTOSYLCERAMIDE 1,3-N-ACETYL-BETA-D-GLUCOSAMINYLTRANSFERASE"/>
    <property type="match status" value="1"/>
</dbReference>
<protein>
    <recommendedName>
        <fullName evidence="14">Hexosyltransferase</fullName>
        <ecNumber evidence="14">2.4.1.-</ecNumber>
    </recommendedName>
</protein>
<evidence type="ECO:0000256" key="6">
    <source>
        <dbReference type="ARBA" id="ARBA00022692"/>
    </source>
</evidence>